<dbReference type="InterPro" id="IPR004981">
    <property type="entry name" value="Trp_2_3_dOase"/>
</dbReference>
<keyword evidence="1" id="KW-0560">Oxidoreductase</keyword>
<dbReference type="Gene3D" id="1.20.58.480">
    <property type="match status" value="1"/>
</dbReference>
<comment type="similarity">
    <text evidence="1">Belongs to the tryptophan 2,3-dioxygenase family.</text>
</comment>
<dbReference type="Proteomes" id="UP001595803">
    <property type="component" value="Unassembled WGS sequence"/>
</dbReference>
<dbReference type="HAMAP" id="MF_01972">
    <property type="entry name" value="T23O"/>
    <property type="match status" value="1"/>
</dbReference>
<reference evidence="3" key="1">
    <citation type="journal article" date="2019" name="Int. J. Syst. Evol. Microbiol.">
        <title>The Global Catalogue of Microorganisms (GCM) 10K type strain sequencing project: providing services to taxonomists for standard genome sequencing and annotation.</title>
        <authorList>
            <consortium name="The Broad Institute Genomics Platform"/>
            <consortium name="The Broad Institute Genome Sequencing Center for Infectious Disease"/>
            <person name="Wu L."/>
            <person name="Ma J."/>
        </authorList>
    </citation>
    <scope>NUCLEOTIDE SEQUENCE [LARGE SCALE GENOMIC DNA]</scope>
    <source>
        <strain evidence="3">CCTCC AB 2017081</strain>
    </source>
</reference>
<feature type="binding site" evidence="1">
    <location>
        <position position="113"/>
    </location>
    <ligand>
        <name>substrate</name>
    </ligand>
</feature>
<dbReference type="SUPFAM" id="SSF140959">
    <property type="entry name" value="Indolic compounds 2,3-dioxygenase-like"/>
    <property type="match status" value="1"/>
</dbReference>
<evidence type="ECO:0000256" key="1">
    <source>
        <dbReference type="HAMAP-Rule" id="MF_01972"/>
    </source>
</evidence>
<feature type="binding site" description="axial binding residue" evidence="1">
    <location>
        <position position="236"/>
    </location>
    <ligand>
        <name>heme</name>
        <dbReference type="ChEBI" id="CHEBI:30413"/>
    </ligand>
    <ligandPart>
        <name>Fe</name>
        <dbReference type="ChEBI" id="CHEBI:18248"/>
    </ligandPart>
</feature>
<evidence type="ECO:0000313" key="3">
    <source>
        <dbReference type="Proteomes" id="UP001595803"/>
    </source>
</evidence>
<feature type="binding site" evidence="1">
    <location>
        <position position="109"/>
    </location>
    <ligand>
        <name>substrate</name>
    </ligand>
</feature>
<keyword evidence="3" id="KW-1185">Reference proteome</keyword>
<comment type="subunit">
    <text evidence="1">Homotetramer.</text>
</comment>
<organism evidence="2 3">
    <name type="scientific">Deinococcus rufus</name>
    <dbReference type="NCBI Taxonomy" id="2136097"/>
    <lineage>
        <taxon>Bacteria</taxon>
        <taxon>Thermotogati</taxon>
        <taxon>Deinococcota</taxon>
        <taxon>Deinococci</taxon>
        <taxon>Deinococcales</taxon>
        <taxon>Deinococcaceae</taxon>
        <taxon>Deinococcus</taxon>
    </lineage>
</organism>
<dbReference type="InterPro" id="IPR037217">
    <property type="entry name" value="Trp/Indoleamine_2_3_dOase-like"/>
</dbReference>
<proteinExistence type="inferred from homology"/>
<keyword evidence="1" id="KW-0349">Heme</keyword>
<dbReference type="RefSeq" id="WP_380103247.1">
    <property type="nucleotide sequence ID" value="NZ_JBHRZG010000024.1"/>
</dbReference>
<comment type="pathway">
    <text evidence="1">Amino-acid degradation; L-tryptophan degradation via kynurenine pathway; L-kynurenine from L-tryptophan: step 1/2.</text>
</comment>
<dbReference type="EC" id="1.13.11.11" evidence="1"/>
<comment type="cofactor">
    <cofactor evidence="1">
        <name>heme</name>
        <dbReference type="ChEBI" id="CHEBI:30413"/>
    </cofactor>
    <text evidence="1">Binds 1 heme group per subunit.</text>
</comment>
<keyword evidence="1" id="KW-0223">Dioxygenase</keyword>
<keyword evidence="1" id="KW-0823">Tryptophan catabolism</keyword>
<keyword evidence="1" id="KW-0408">Iron</keyword>
<dbReference type="PANTHER" id="PTHR10138">
    <property type="entry name" value="TRYPTOPHAN 2,3-DIOXYGENASE"/>
    <property type="match status" value="1"/>
</dbReference>
<evidence type="ECO:0000313" key="2">
    <source>
        <dbReference type="EMBL" id="MFC3834840.1"/>
    </source>
</evidence>
<comment type="catalytic activity">
    <reaction evidence="1">
        <text>L-tryptophan + O2 = N-formyl-L-kynurenine</text>
        <dbReference type="Rhea" id="RHEA:24536"/>
        <dbReference type="ChEBI" id="CHEBI:15379"/>
        <dbReference type="ChEBI" id="CHEBI:57912"/>
        <dbReference type="ChEBI" id="CHEBI:58629"/>
        <dbReference type="EC" id="1.13.11.11"/>
    </reaction>
</comment>
<accession>A0ABV7ZDL3</accession>
<sequence>MTRPDADSAAQAHMDFTRSLSYGDYLHLDTLKAAHRPVTAAHDEHLFIAVHHVSEVWLELIVRELTLAMDQLGAGITDAPLKGLTRVVRAQEQLTQAWEVLKTMTPADYLQFRSAFGQASGFQSAAYRMVDILLGNRTPVLLQPFAHQPEVHARLDAALHAPSVYDQTLRLLAARGLTVPPEVLGRDLSTPAASHPAVLEAWLTVYRDPTTYWDVYELAEKLLDVEDNFRRWRFNHFTTVQRTIGMKGGSGGTSGAGYLQRALGVVLFPELWEVRTSL</sequence>
<gene>
    <name evidence="1" type="primary">kynA</name>
    <name evidence="2" type="ORF">ACFOSB_18430</name>
</gene>
<dbReference type="Pfam" id="PF03301">
    <property type="entry name" value="Trp_dioxygenase"/>
    <property type="match status" value="1"/>
</dbReference>
<comment type="caution">
    <text evidence="2">The sequence shown here is derived from an EMBL/GenBank/DDBJ whole genome shotgun (WGS) entry which is preliminary data.</text>
</comment>
<comment type="function">
    <text evidence="1">Heme-dependent dioxygenase that catalyzes the oxidative cleavage of the L-tryptophan (L-Trp) pyrrole ring and converts L-tryptophan to N-formyl-L-kynurenine. Catalyzes the oxidative cleavage of the indole moiety.</text>
</comment>
<dbReference type="EMBL" id="JBHRZG010000024">
    <property type="protein sequence ID" value="MFC3834840.1"/>
    <property type="molecule type" value="Genomic_DNA"/>
</dbReference>
<protein>
    <recommendedName>
        <fullName evidence="1">Tryptophan 2,3-dioxygenase</fullName>
        <shortName evidence="1">TDO</shortName>
        <ecNumber evidence="1">1.13.11.11</ecNumber>
    </recommendedName>
    <alternativeName>
        <fullName evidence="1">Tryptamin 2,3-dioxygenase</fullName>
    </alternativeName>
    <alternativeName>
        <fullName evidence="1">Tryptophan oxygenase</fullName>
        <shortName evidence="1">TO</shortName>
        <shortName evidence="1">TRPO</shortName>
    </alternativeName>
    <alternativeName>
        <fullName evidence="1">Tryptophan pyrrolase</fullName>
    </alternativeName>
    <alternativeName>
        <fullName evidence="1">Tryptophanase</fullName>
    </alternativeName>
</protein>
<name>A0ABV7ZDL3_9DEIO</name>
<dbReference type="PANTHER" id="PTHR10138:SF0">
    <property type="entry name" value="TRYPTOPHAN 2,3-DIOXYGENASE"/>
    <property type="match status" value="1"/>
</dbReference>
<comment type="caution">
    <text evidence="1">Lacks conserved residue(s) required for the propagation of feature annotation.</text>
</comment>
<keyword evidence="1" id="KW-0479">Metal-binding</keyword>